<name>W7A684_9APIC</name>
<organism evidence="1 2">
    <name type="scientific">Plasmodium inui San Antonio 1</name>
    <dbReference type="NCBI Taxonomy" id="1237626"/>
    <lineage>
        <taxon>Eukaryota</taxon>
        <taxon>Sar</taxon>
        <taxon>Alveolata</taxon>
        <taxon>Apicomplexa</taxon>
        <taxon>Aconoidasida</taxon>
        <taxon>Haemosporida</taxon>
        <taxon>Plasmodiidae</taxon>
        <taxon>Plasmodium</taxon>
        <taxon>Plasmodium (Plasmodium)</taxon>
    </lineage>
</organism>
<protein>
    <submittedName>
        <fullName evidence="1">Uncharacterized protein</fullName>
    </submittedName>
</protein>
<reference evidence="1 2" key="1">
    <citation type="submission" date="2013-02" db="EMBL/GenBank/DDBJ databases">
        <title>The Genome Sequence of Plasmodium inui San Antonio 1.</title>
        <authorList>
            <consortium name="The Broad Institute Genome Sequencing Platform"/>
            <consortium name="The Broad Institute Genome Sequencing Center for Infectious Disease"/>
            <person name="Neafsey D."/>
            <person name="Cheeseman I."/>
            <person name="Volkman S."/>
            <person name="Adams J."/>
            <person name="Walker B."/>
            <person name="Young S.K."/>
            <person name="Zeng Q."/>
            <person name="Gargeya S."/>
            <person name="Fitzgerald M."/>
            <person name="Haas B."/>
            <person name="Abouelleil A."/>
            <person name="Alvarado L."/>
            <person name="Arachchi H.M."/>
            <person name="Berlin A.M."/>
            <person name="Chapman S.B."/>
            <person name="Dewar J."/>
            <person name="Goldberg J."/>
            <person name="Griggs A."/>
            <person name="Gujja S."/>
            <person name="Hansen M."/>
            <person name="Howarth C."/>
            <person name="Imamovic A."/>
            <person name="Larimer J."/>
            <person name="McCowan C."/>
            <person name="Murphy C."/>
            <person name="Neiman D."/>
            <person name="Pearson M."/>
            <person name="Priest M."/>
            <person name="Roberts A."/>
            <person name="Saif S."/>
            <person name="Shea T."/>
            <person name="Sisk P."/>
            <person name="Sykes S."/>
            <person name="Wortman J."/>
            <person name="Nusbaum C."/>
            <person name="Birren B."/>
        </authorList>
    </citation>
    <scope>NUCLEOTIDE SEQUENCE [LARGE SCALE GENOMIC DNA]</scope>
    <source>
        <strain evidence="1 2">San Antonio 1</strain>
    </source>
</reference>
<dbReference type="VEuPathDB" id="PlasmoDB:C922_05055"/>
<dbReference type="AlphaFoldDB" id="W7A684"/>
<evidence type="ECO:0000313" key="2">
    <source>
        <dbReference type="Proteomes" id="UP000030640"/>
    </source>
</evidence>
<dbReference type="GeneID" id="20040329"/>
<proteinExistence type="predicted"/>
<dbReference type="Proteomes" id="UP000030640">
    <property type="component" value="Unassembled WGS sequence"/>
</dbReference>
<accession>W7A684</accession>
<dbReference type="EMBL" id="KI965494">
    <property type="protein sequence ID" value="EUD64584.1"/>
    <property type="molecule type" value="Genomic_DNA"/>
</dbReference>
<keyword evidence="2" id="KW-1185">Reference proteome</keyword>
<gene>
    <name evidence="1" type="ORF">C922_05055</name>
</gene>
<sequence length="95" mass="11311">MISQGKLYSAYNTPFIMLPFLKESYGRYMTGFRKTATLLYYSRDFNPCKNKVPQMRRHQSNMNNGFIQITKRPMFHPPQSNIRGIYLYLTTYYCG</sequence>
<evidence type="ECO:0000313" key="1">
    <source>
        <dbReference type="EMBL" id="EUD64584.1"/>
    </source>
</evidence>
<dbReference type="RefSeq" id="XP_008818850.1">
    <property type="nucleotide sequence ID" value="XM_008820628.1"/>
</dbReference>